<dbReference type="InterPro" id="IPR008271">
    <property type="entry name" value="Ser/Thr_kinase_AS"/>
</dbReference>
<dbReference type="GO" id="GO:0016020">
    <property type="term" value="C:membrane"/>
    <property type="evidence" value="ECO:0007669"/>
    <property type="project" value="UniProtKB-SubCell"/>
</dbReference>
<keyword evidence="4" id="KW-0597">Phosphoprotein</keyword>
<evidence type="ECO:0000256" key="10">
    <source>
        <dbReference type="ARBA" id="ARBA00022741"/>
    </source>
</evidence>
<evidence type="ECO:0000259" key="21">
    <source>
        <dbReference type="PROSITE" id="PS50011"/>
    </source>
</evidence>
<dbReference type="Pfam" id="PF13855">
    <property type="entry name" value="LRR_8"/>
    <property type="match status" value="1"/>
</dbReference>
<dbReference type="PANTHER" id="PTHR45631:SF206">
    <property type="entry name" value="PROTEIN KINASE DOMAIN-CONTAINING PROTEIN"/>
    <property type="match status" value="1"/>
</dbReference>
<evidence type="ECO:0000313" key="23">
    <source>
        <dbReference type="RefSeq" id="XP_031388678.1"/>
    </source>
</evidence>
<dbReference type="InterPro" id="IPR032675">
    <property type="entry name" value="LRR_dom_sf"/>
</dbReference>
<dbReference type="RefSeq" id="XP_031388678.1">
    <property type="nucleotide sequence ID" value="XM_031532818.1"/>
</dbReference>
<keyword evidence="13 19" id="KW-1133">Transmembrane helix</keyword>
<feature type="binding site" evidence="18">
    <location>
        <position position="614"/>
    </location>
    <ligand>
        <name>ATP</name>
        <dbReference type="ChEBI" id="CHEBI:30616"/>
    </ligand>
</feature>
<feature type="domain" description="Protein kinase" evidence="21">
    <location>
        <begin position="586"/>
        <end position="862"/>
    </location>
</feature>
<dbReference type="SUPFAM" id="SSF52058">
    <property type="entry name" value="L domain-like"/>
    <property type="match status" value="1"/>
</dbReference>
<dbReference type="InterPro" id="IPR001245">
    <property type="entry name" value="Ser-Thr/Tyr_kinase_cat_dom"/>
</dbReference>
<sequence>MEGPRLSSSSLLFWLAVCMLSLAPNKLVLGLDPNNPGYISIDCGALNNYTNPDLQIYYETDDGYIDSGEKKQVSSDDMGKGFRASAKTLREFPDGVRNCYTIPPTTTTSNKGSTKYLIRASFYYGNYDNQNRTMKFDLYIGVNYWTTVDFSDPGSYIHKEIIHVVPPTEDAIQVCLVNTGNGTPLISSLELRQLAGTMYPSDDQFPTLALHKRINMGNTAYESMFRHPSDLYDRLWDVDDTDDGGAQSWAWNGPSPPALNRTNDAYKVPRGVLETFIMMENSYDLSLFWKAHVPRASKWISYLHFAELEDVSSPREFTIYCNDVFLKTISLDYLVPITVPTNQFTSDIGFKFKFVTNSSSYVSSPPPIVNAIELYYLLDISTIPTDLNDVNAMKGTKRAYNVTNKSWQGDPCVPTNFTWDGVKCSTENPPRITSLNLSSYGLKGKIADALANLTALISLDLSSNQLTGPIPELLAKLPNLNILNLSGNNLTGPIPESLQKKIIDGKLELRVADNPYLCLEDSCKPKKKRNSFVVPVIAVGSGLIVILSIALAIIWTLLMKKGKGQEGTIKLKNRPFTYNEVLKITDHFKTVIGKGGFGMVCLGTLANSTNVAVKMLSQTSKQGRKEFQAEAELLMIVHHRNLVSLVGYCDDAKNMALIYELMENGNLRQHLSDQSCNAQVLTWNERLRIAIDAAQGLDYLHNGCKPPIIHRDLKTLNILLNKSMQAKIADFGLSKAFAAENDSNISTRPAGTPGYLDPEYQSSGSLNMKSDVYSFGVILFELITGHPAMIRSASCSIHILQWVTPIIERRDIHSIVDPRLAGKFSVNSAWKMVEIAMSCVPTTAVMRPDISHVLAELKECWAIEMASERSQVIMMRQKT</sequence>
<reference evidence="22" key="1">
    <citation type="journal article" date="2020" name="Plant Biotechnol. J.">
        <title>The pomegranate (Punica granatum L.) draft genome dissects genetic divergence between soft- and hard-seeded cultivars.</title>
        <authorList>
            <person name="Luo X."/>
            <person name="Li H."/>
            <person name="Wu Z."/>
            <person name="Yao W."/>
            <person name="Zhao P."/>
            <person name="Cao D."/>
            <person name="Yu H."/>
            <person name="Li K."/>
            <person name="Poudel K."/>
            <person name="Zhao D."/>
            <person name="Zhang F."/>
            <person name="Xia X."/>
            <person name="Chen L."/>
            <person name="Wang Q."/>
            <person name="Jing D."/>
            <person name="Cao S."/>
        </authorList>
    </citation>
    <scope>NUCLEOTIDE SEQUENCE [LARGE SCALE GENOMIC DNA]</scope>
    <source>
        <strain evidence="22">cv. Tunisia</strain>
    </source>
</reference>
<dbReference type="Pfam" id="PF12819">
    <property type="entry name" value="Malectin_like"/>
    <property type="match status" value="1"/>
</dbReference>
<name>A0A6P8DBR7_PUNGR</name>
<dbReference type="Pfam" id="PF07714">
    <property type="entry name" value="PK_Tyr_Ser-Thr"/>
    <property type="match status" value="1"/>
</dbReference>
<keyword evidence="7 19" id="KW-0812">Transmembrane</keyword>
<evidence type="ECO:0000256" key="9">
    <source>
        <dbReference type="ARBA" id="ARBA00022737"/>
    </source>
</evidence>
<comment type="catalytic activity">
    <reaction evidence="17">
        <text>L-seryl-[protein] + ATP = O-phospho-L-seryl-[protein] + ADP + H(+)</text>
        <dbReference type="Rhea" id="RHEA:17989"/>
        <dbReference type="Rhea" id="RHEA-COMP:9863"/>
        <dbReference type="Rhea" id="RHEA-COMP:11604"/>
        <dbReference type="ChEBI" id="CHEBI:15378"/>
        <dbReference type="ChEBI" id="CHEBI:29999"/>
        <dbReference type="ChEBI" id="CHEBI:30616"/>
        <dbReference type="ChEBI" id="CHEBI:83421"/>
        <dbReference type="ChEBI" id="CHEBI:456216"/>
        <dbReference type="EC" id="2.7.11.1"/>
    </reaction>
</comment>
<evidence type="ECO:0000256" key="1">
    <source>
        <dbReference type="ARBA" id="ARBA00004167"/>
    </source>
</evidence>
<keyword evidence="22" id="KW-1185">Reference proteome</keyword>
<dbReference type="PANTHER" id="PTHR45631">
    <property type="entry name" value="OS07G0107800 PROTEIN-RELATED"/>
    <property type="match status" value="1"/>
</dbReference>
<evidence type="ECO:0000256" key="2">
    <source>
        <dbReference type="ARBA" id="ARBA00012513"/>
    </source>
</evidence>
<evidence type="ECO:0000256" key="11">
    <source>
        <dbReference type="ARBA" id="ARBA00022777"/>
    </source>
</evidence>
<dbReference type="PROSITE" id="PS00107">
    <property type="entry name" value="PROTEIN_KINASE_ATP"/>
    <property type="match status" value="1"/>
</dbReference>
<evidence type="ECO:0000256" key="20">
    <source>
        <dbReference type="SAM" id="SignalP"/>
    </source>
</evidence>
<dbReference type="OrthoDB" id="2017114at2759"/>
<keyword evidence="9" id="KW-0677">Repeat</keyword>
<comment type="subcellular location">
    <subcellularLocation>
        <location evidence="1">Membrane</location>
        <topology evidence="1">Single-pass membrane protein</topology>
    </subcellularLocation>
</comment>
<dbReference type="AlphaFoldDB" id="A0A6P8DBR7"/>
<feature type="transmembrane region" description="Helical" evidence="19">
    <location>
        <begin position="532"/>
        <end position="558"/>
    </location>
</feature>
<dbReference type="FunFam" id="1.10.510.10:FF:000146">
    <property type="entry name" value="LRR receptor-like serine/threonine-protein kinase IOS1"/>
    <property type="match status" value="1"/>
</dbReference>
<feature type="chain" id="PRO_5027740171" description="non-specific serine/threonine protein kinase" evidence="20">
    <location>
        <begin position="31"/>
        <end position="879"/>
    </location>
</feature>
<dbReference type="SUPFAM" id="SSF56112">
    <property type="entry name" value="Protein kinase-like (PK-like)"/>
    <property type="match status" value="1"/>
</dbReference>
<keyword evidence="8 20" id="KW-0732">Signal</keyword>
<evidence type="ECO:0000256" key="19">
    <source>
        <dbReference type="SAM" id="Phobius"/>
    </source>
</evidence>
<evidence type="ECO:0000256" key="17">
    <source>
        <dbReference type="ARBA" id="ARBA00048679"/>
    </source>
</evidence>
<keyword evidence="6" id="KW-0808">Transferase</keyword>
<dbReference type="PRINTS" id="PR00019">
    <property type="entry name" value="LEURICHRPT"/>
</dbReference>
<evidence type="ECO:0000256" key="14">
    <source>
        <dbReference type="ARBA" id="ARBA00023136"/>
    </source>
</evidence>
<protein>
    <recommendedName>
        <fullName evidence="2">non-specific serine/threonine protein kinase</fullName>
        <ecNumber evidence="2">2.7.11.1</ecNumber>
    </recommendedName>
</protein>
<evidence type="ECO:0000313" key="22">
    <source>
        <dbReference type="Proteomes" id="UP000515151"/>
    </source>
</evidence>
<keyword evidence="10 18" id="KW-0547">Nucleotide-binding</keyword>
<keyword evidence="14 19" id="KW-0472">Membrane</keyword>
<reference evidence="23" key="2">
    <citation type="submission" date="2025-08" db="UniProtKB">
        <authorList>
            <consortium name="RefSeq"/>
        </authorList>
    </citation>
    <scope>IDENTIFICATION</scope>
    <source>
        <tissue evidence="23">Leaf</tissue>
    </source>
</reference>
<evidence type="ECO:0000256" key="8">
    <source>
        <dbReference type="ARBA" id="ARBA00022729"/>
    </source>
</evidence>
<dbReference type="FunFam" id="3.30.200.20:FF:000394">
    <property type="entry name" value="Leucine-rich repeat receptor-like protein kinase"/>
    <property type="match status" value="1"/>
</dbReference>
<dbReference type="PROSITE" id="PS00108">
    <property type="entry name" value="PROTEIN_KINASE_ST"/>
    <property type="match status" value="1"/>
</dbReference>
<dbReference type="Gene3D" id="1.10.510.10">
    <property type="entry name" value="Transferase(Phosphotransferase) domain 1"/>
    <property type="match status" value="1"/>
</dbReference>
<evidence type="ECO:0000256" key="12">
    <source>
        <dbReference type="ARBA" id="ARBA00022840"/>
    </source>
</evidence>
<evidence type="ECO:0000256" key="6">
    <source>
        <dbReference type="ARBA" id="ARBA00022679"/>
    </source>
</evidence>
<dbReference type="PROSITE" id="PS50011">
    <property type="entry name" value="PROTEIN_KINASE_DOM"/>
    <property type="match status" value="1"/>
</dbReference>
<dbReference type="GO" id="GO:0004674">
    <property type="term" value="F:protein serine/threonine kinase activity"/>
    <property type="evidence" value="ECO:0007669"/>
    <property type="project" value="UniProtKB-KW"/>
</dbReference>
<dbReference type="InterPro" id="IPR024788">
    <property type="entry name" value="Malectin-like_Carb-bd_dom"/>
</dbReference>
<keyword evidence="3" id="KW-0723">Serine/threonine-protein kinase</keyword>
<keyword evidence="11" id="KW-0418">Kinase</keyword>
<comment type="catalytic activity">
    <reaction evidence="16">
        <text>L-threonyl-[protein] + ATP = O-phospho-L-threonyl-[protein] + ADP + H(+)</text>
        <dbReference type="Rhea" id="RHEA:46608"/>
        <dbReference type="Rhea" id="RHEA-COMP:11060"/>
        <dbReference type="Rhea" id="RHEA-COMP:11605"/>
        <dbReference type="ChEBI" id="CHEBI:15378"/>
        <dbReference type="ChEBI" id="CHEBI:30013"/>
        <dbReference type="ChEBI" id="CHEBI:30616"/>
        <dbReference type="ChEBI" id="CHEBI:61977"/>
        <dbReference type="ChEBI" id="CHEBI:456216"/>
        <dbReference type="EC" id="2.7.11.1"/>
    </reaction>
</comment>
<evidence type="ECO:0000256" key="5">
    <source>
        <dbReference type="ARBA" id="ARBA00022614"/>
    </source>
</evidence>
<dbReference type="Gene3D" id="3.80.10.10">
    <property type="entry name" value="Ribonuclease Inhibitor"/>
    <property type="match status" value="1"/>
</dbReference>
<evidence type="ECO:0000256" key="4">
    <source>
        <dbReference type="ARBA" id="ARBA00022553"/>
    </source>
</evidence>
<keyword evidence="12 18" id="KW-0067">ATP-binding</keyword>
<evidence type="ECO:0000256" key="18">
    <source>
        <dbReference type="PROSITE-ProRule" id="PRU10141"/>
    </source>
</evidence>
<evidence type="ECO:0000256" key="3">
    <source>
        <dbReference type="ARBA" id="ARBA00022527"/>
    </source>
</evidence>
<feature type="signal peptide" evidence="20">
    <location>
        <begin position="1"/>
        <end position="30"/>
    </location>
</feature>
<dbReference type="InterPro" id="IPR000719">
    <property type="entry name" value="Prot_kinase_dom"/>
</dbReference>
<dbReference type="InterPro" id="IPR011009">
    <property type="entry name" value="Kinase-like_dom_sf"/>
</dbReference>
<dbReference type="InterPro" id="IPR001611">
    <property type="entry name" value="Leu-rich_rpt"/>
</dbReference>
<accession>A0A6P8DBR7</accession>
<evidence type="ECO:0000256" key="15">
    <source>
        <dbReference type="ARBA" id="ARBA00023170"/>
    </source>
</evidence>
<evidence type="ECO:0000256" key="16">
    <source>
        <dbReference type="ARBA" id="ARBA00047899"/>
    </source>
</evidence>
<dbReference type="InterPro" id="IPR017441">
    <property type="entry name" value="Protein_kinase_ATP_BS"/>
</dbReference>
<dbReference type="GeneID" id="116201556"/>
<dbReference type="GO" id="GO:0005524">
    <property type="term" value="F:ATP binding"/>
    <property type="evidence" value="ECO:0007669"/>
    <property type="project" value="UniProtKB-UniRule"/>
</dbReference>
<dbReference type="Gene3D" id="3.30.200.20">
    <property type="entry name" value="Phosphorylase Kinase, domain 1"/>
    <property type="match status" value="1"/>
</dbReference>
<organism evidence="22 23">
    <name type="scientific">Punica granatum</name>
    <name type="common">Pomegranate</name>
    <dbReference type="NCBI Taxonomy" id="22663"/>
    <lineage>
        <taxon>Eukaryota</taxon>
        <taxon>Viridiplantae</taxon>
        <taxon>Streptophyta</taxon>
        <taxon>Embryophyta</taxon>
        <taxon>Tracheophyta</taxon>
        <taxon>Spermatophyta</taxon>
        <taxon>Magnoliopsida</taxon>
        <taxon>eudicotyledons</taxon>
        <taxon>Gunneridae</taxon>
        <taxon>Pentapetalae</taxon>
        <taxon>rosids</taxon>
        <taxon>malvids</taxon>
        <taxon>Myrtales</taxon>
        <taxon>Lythraceae</taxon>
        <taxon>Punica</taxon>
    </lineage>
</organism>
<keyword evidence="15" id="KW-0675">Receptor</keyword>
<gene>
    <name evidence="23" type="primary">LOC116201556</name>
</gene>
<evidence type="ECO:0000256" key="13">
    <source>
        <dbReference type="ARBA" id="ARBA00022989"/>
    </source>
</evidence>
<dbReference type="SMART" id="SM00220">
    <property type="entry name" value="S_TKc"/>
    <property type="match status" value="1"/>
</dbReference>
<dbReference type="EC" id="2.7.11.1" evidence="2"/>
<dbReference type="FunFam" id="3.80.10.10:FF:000129">
    <property type="entry name" value="Leucine-rich repeat receptor-like kinase"/>
    <property type="match status" value="1"/>
</dbReference>
<proteinExistence type="predicted"/>
<evidence type="ECO:0000256" key="7">
    <source>
        <dbReference type="ARBA" id="ARBA00022692"/>
    </source>
</evidence>
<dbReference type="Proteomes" id="UP000515151">
    <property type="component" value="Chromosome 3"/>
</dbReference>
<keyword evidence="5" id="KW-0433">Leucine-rich repeat</keyword>